<evidence type="ECO:0000259" key="3">
    <source>
        <dbReference type="Pfam" id="PF00582"/>
    </source>
</evidence>
<name>A0A315ZNS0_9ACTN</name>
<feature type="domain" description="UspA" evidence="3">
    <location>
        <begin position="21"/>
        <end position="159"/>
    </location>
</feature>
<dbReference type="PANTHER" id="PTHR46268">
    <property type="entry name" value="STRESS RESPONSE PROTEIN NHAX"/>
    <property type="match status" value="1"/>
</dbReference>
<dbReference type="InterPro" id="IPR014729">
    <property type="entry name" value="Rossmann-like_a/b/a_fold"/>
</dbReference>
<gene>
    <name evidence="4" type="ORF">BXY45_14423</name>
</gene>
<dbReference type="InterPro" id="IPR006016">
    <property type="entry name" value="UspA"/>
</dbReference>
<evidence type="ECO:0000313" key="5">
    <source>
        <dbReference type="Proteomes" id="UP000245469"/>
    </source>
</evidence>
<dbReference type="InterPro" id="IPR006015">
    <property type="entry name" value="Universal_stress_UspA"/>
</dbReference>
<dbReference type="PRINTS" id="PR01438">
    <property type="entry name" value="UNVRSLSTRESS"/>
</dbReference>
<proteinExistence type="inferred from homology"/>
<reference evidence="4 5" key="1">
    <citation type="submission" date="2018-03" db="EMBL/GenBank/DDBJ databases">
        <title>Genomic Encyclopedia of Archaeal and Bacterial Type Strains, Phase II (KMG-II): from individual species to whole genera.</title>
        <authorList>
            <person name="Goeker M."/>
        </authorList>
    </citation>
    <scope>NUCLEOTIDE SEQUENCE [LARGE SCALE GENOMIC DNA]</scope>
    <source>
        <strain evidence="4 5">DSM 44889</strain>
    </source>
</reference>
<accession>A0A315ZNS0</accession>
<dbReference type="CDD" id="cd00293">
    <property type="entry name" value="USP-like"/>
    <property type="match status" value="1"/>
</dbReference>
<evidence type="ECO:0000256" key="2">
    <source>
        <dbReference type="SAM" id="MobiDB-lite"/>
    </source>
</evidence>
<dbReference type="Pfam" id="PF00582">
    <property type="entry name" value="Usp"/>
    <property type="match status" value="2"/>
</dbReference>
<dbReference type="EMBL" id="QGDQ01000044">
    <property type="protein sequence ID" value="PWJ46919.1"/>
    <property type="molecule type" value="Genomic_DNA"/>
</dbReference>
<dbReference type="Proteomes" id="UP000245469">
    <property type="component" value="Unassembled WGS sequence"/>
</dbReference>
<sequence length="322" mass="33422">MSTLEQHESATRPEPPPPGRHHVVVGWDGSEGAVRALHWACEEAERLGAPLRVVVCIAWHPVASAETAGAILTPPDLRRLGEQLAAQAVTRVRGEHPGVQVSSVVHDWAAAVPALLDESGAARLMVLGSRGHGAFADLLLGSTSAQVAVHARCPVVVVRPPERGADGPSGTTTTAGRRVVVGADTSPAARCALRFALQAAATRGAEVTAVRAWQPPSLWGSGQIGPALEHVEALEQAQAELLDEVVREAQAAADAEGVVVHQRVVRNHPATALLQAAQAAELLVVGSRGSGGFRGLLLGSVSRAVLHHAHGPVALVHTPLHQ</sequence>
<protein>
    <submittedName>
        <fullName evidence="4">Nucleotide-binding universal stress UspA family protein</fullName>
    </submittedName>
</protein>
<dbReference type="OrthoDB" id="3865341at2"/>
<evidence type="ECO:0000313" key="4">
    <source>
        <dbReference type="EMBL" id="PWJ46919.1"/>
    </source>
</evidence>
<feature type="domain" description="UspA" evidence="3">
    <location>
        <begin position="177"/>
        <end position="317"/>
    </location>
</feature>
<dbReference type="PANTHER" id="PTHR46268:SF6">
    <property type="entry name" value="UNIVERSAL STRESS PROTEIN UP12"/>
    <property type="match status" value="1"/>
</dbReference>
<dbReference type="RefSeq" id="WP_109776611.1">
    <property type="nucleotide sequence ID" value="NZ_QGDQ01000044.1"/>
</dbReference>
<dbReference type="AlphaFoldDB" id="A0A315ZNS0"/>
<organism evidence="4 5">
    <name type="scientific">Quadrisphaera granulorum</name>
    <dbReference type="NCBI Taxonomy" id="317664"/>
    <lineage>
        <taxon>Bacteria</taxon>
        <taxon>Bacillati</taxon>
        <taxon>Actinomycetota</taxon>
        <taxon>Actinomycetes</taxon>
        <taxon>Kineosporiales</taxon>
        <taxon>Kineosporiaceae</taxon>
        <taxon>Quadrisphaera</taxon>
    </lineage>
</organism>
<feature type="compositionally biased region" description="Basic and acidic residues" evidence="2">
    <location>
        <begin position="1"/>
        <end position="11"/>
    </location>
</feature>
<comment type="similarity">
    <text evidence="1">Belongs to the universal stress protein A family.</text>
</comment>
<evidence type="ECO:0000256" key="1">
    <source>
        <dbReference type="ARBA" id="ARBA00008791"/>
    </source>
</evidence>
<feature type="region of interest" description="Disordered" evidence="2">
    <location>
        <begin position="1"/>
        <end position="20"/>
    </location>
</feature>
<keyword evidence="5" id="KW-1185">Reference proteome</keyword>
<comment type="caution">
    <text evidence="4">The sequence shown here is derived from an EMBL/GenBank/DDBJ whole genome shotgun (WGS) entry which is preliminary data.</text>
</comment>
<dbReference type="SUPFAM" id="SSF52402">
    <property type="entry name" value="Adenine nucleotide alpha hydrolases-like"/>
    <property type="match status" value="2"/>
</dbReference>
<dbReference type="Gene3D" id="3.40.50.620">
    <property type="entry name" value="HUPs"/>
    <property type="match status" value="2"/>
</dbReference>